<dbReference type="Proteomes" id="UP001444661">
    <property type="component" value="Unassembled WGS sequence"/>
</dbReference>
<accession>A0ABR1RSC5</accession>
<protein>
    <submittedName>
        <fullName evidence="1">Uncharacterized protein</fullName>
    </submittedName>
</protein>
<keyword evidence="2" id="KW-1185">Reference proteome</keyword>
<organism evidence="1 2">
    <name type="scientific">Apiospora rasikravindrae</name>
    <dbReference type="NCBI Taxonomy" id="990691"/>
    <lineage>
        <taxon>Eukaryota</taxon>
        <taxon>Fungi</taxon>
        <taxon>Dikarya</taxon>
        <taxon>Ascomycota</taxon>
        <taxon>Pezizomycotina</taxon>
        <taxon>Sordariomycetes</taxon>
        <taxon>Xylariomycetidae</taxon>
        <taxon>Amphisphaeriales</taxon>
        <taxon>Apiosporaceae</taxon>
        <taxon>Apiospora</taxon>
    </lineage>
</organism>
<gene>
    <name evidence="1" type="ORF">PG993_014220</name>
</gene>
<evidence type="ECO:0000313" key="1">
    <source>
        <dbReference type="EMBL" id="KAK8017894.1"/>
    </source>
</evidence>
<name>A0ABR1RSC5_9PEZI</name>
<comment type="caution">
    <text evidence="1">The sequence shown here is derived from an EMBL/GenBank/DDBJ whole genome shotgun (WGS) entry which is preliminary data.</text>
</comment>
<dbReference type="EMBL" id="JAQQWK010000013">
    <property type="protein sequence ID" value="KAK8017894.1"/>
    <property type="molecule type" value="Genomic_DNA"/>
</dbReference>
<evidence type="ECO:0000313" key="2">
    <source>
        <dbReference type="Proteomes" id="UP001444661"/>
    </source>
</evidence>
<proteinExistence type="predicted"/>
<sequence length="141" mass="14960">MTIWRTVRGLIKRVFPQLNTERVDITLGHAVLKTPMPILIPALHVGNTLTFVLKKMPVIKNVKITGLPVIGPYQVHDPMAARLTPLLTGPILVGIQTALAARAALDSAKHTMDQFAGGLVTIHGPLPLESAGSAATAAGEH</sequence>
<reference evidence="1 2" key="1">
    <citation type="submission" date="2023-01" db="EMBL/GenBank/DDBJ databases">
        <title>Analysis of 21 Apiospora genomes using comparative genomics revels a genus with tremendous synthesis potential of carbohydrate active enzymes and secondary metabolites.</title>
        <authorList>
            <person name="Sorensen T."/>
        </authorList>
    </citation>
    <scope>NUCLEOTIDE SEQUENCE [LARGE SCALE GENOMIC DNA]</scope>
    <source>
        <strain evidence="1 2">CBS 33761</strain>
    </source>
</reference>